<evidence type="ECO:0000256" key="3">
    <source>
        <dbReference type="ARBA" id="ARBA00022448"/>
    </source>
</evidence>
<dbReference type="GO" id="GO:0045259">
    <property type="term" value="C:proton-transporting ATP synthase complex"/>
    <property type="evidence" value="ECO:0007669"/>
    <property type="project" value="UniProtKB-KW"/>
</dbReference>
<name>A0A1P8DKL9_9CRUS</name>
<evidence type="ECO:0000256" key="12">
    <source>
        <dbReference type="SAM" id="Phobius"/>
    </source>
</evidence>
<dbReference type="SUPFAM" id="SSF81336">
    <property type="entry name" value="F1F0 ATP synthase subunit A"/>
    <property type="match status" value="1"/>
</dbReference>
<dbReference type="CDD" id="cd00310">
    <property type="entry name" value="ATP-synt_Fo_a_6"/>
    <property type="match status" value="1"/>
</dbReference>
<feature type="transmembrane region" description="Helical" evidence="12">
    <location>
        <begin position="187"/>
        <end position="220"/>
    </location>
</feature>
<evidence type="ECO:0000256" key="11">
    <source>
        <dbReference type="RuleBase" id="RU004450"/>
    </source>
</evidence>
<dbReference type="GO" id="GO:0005743">
    <property type="term" value="C:mitochondrial inner membrane"/>
    <property type="evidence" value="ECO:0007669"/>
    <property type="project" value="UniProtKB-SubCell"/>
</dbReference>
<dbReference type="Gene3D" id="1.20.120.220">
    <property type="entry name" value="ATP synthase, F0 complex, subunit A"/>
    <property type="match status" value="1"/>
</dbReference>
<proteinExistence type="inferred from homology"/>
<dbReference type="AlphaFoldDB" id="A0A1P8DKL9"/>
<dbReference type="InterPro" id="IPR045083">
    <property type="entry name" value="ATP_synth_F0_asu_bact/mt"/>
</dbReference>
<evidence type="ECO:0000256" key="7">
    <source>
        <dbReference type="ARBA" id="ARBA00022989"/>
    </source>
</evidence>
<dbReference type="PANTHER" id="PTHR11410">
    <property type="entry name" value="ATP SYNTHASE SUBUNIT A"/>
    <property type="match status" value="1"/>
</dbReference>
<keyword evidence="6" id="KW-0375">Hydrogen ion transport</keyword>
<comment type="subcellular location">
    <subcellularLocation>
        <location evidence="1">Membrane</location>
        <topology evidence="1">Multi-pass membrane protein</topology>
    </subcellularLocation>
    <subcellularLocation>
        <location evidence="11">Mitochondrion inner membrane</location>
        <topology evidence="11">Multi-pass membrane protein</topology>
    </subcellularLocation>
</comment>
<dbReference type="PROSITE" id="PS00449">
    <property type="entry name" value="ATPASE_A"/>
    <property type="match status" value="1"/>
</dbReference>
<protein>
    <recommendedName>
        <fullName evidence="11">ATP synthase subunit a</fullName>
    </recommendedName>
</protein>
<keyword evidence="3" id="KW-0813">Transport</keyword>
<evidence type="ECO:0000256" key="6">
    <source>
        <dbReference type="ARBA" id="ARBA00022781"/>
    </source>
</evidence>
<dbReference type="InterPro" id="IPR035908">
    <property type="entry name" value="F0_ATP_A_sf"/>
</dbReference>
<evidence type="ECO:0000256" key="1">
    <source>
        <dbReference type="ARBA" id="ARBA00004141"/>
    </source>
</evidence>
<dbReference type="NCBIfam" id="TIGR01131">
    <property type="entry name" value="ATP_synt_6_or_A"/>
    <property type="match status" value="1"/>
</dbReference>
<keyword evidence="9 12" id="KW-0472">Membrane</keyword>
<evidence type="ECO:0000256" key="2">
    <source>
        <dbReference type="ARBA" id="ARBA00006810"/>
    </source>
</evidence>
<accession>A0A1P8DKL9</accession>
<feature type="transmembrane region" description="Helical" evidence="12">
    <location>
        <begin position="20"/>
        <end position="38"/>
    </location>
</feature>
<evidence type="ECO:0000256" key="4">
    <source>
        <dbReference type="ARBA" id="ARBA00022547"/>
    </source>
</evidence>
<dbReference type="PRINTS" id="PR00123">
    <property type="entry name" value="ATPASEA"/>
</dbReference>
<evidence type="ECO:0000256" key="10">
    <source>
        <dbReference type="ARBA" id="ARBA00023310"/>
    </source>
</evidence>
<comment type="similarity">
    <text evidence="2">Belongs to the ATPase A chain family.</text>
</comment>
<feature type="transmembrane region" description="Helical" evidence="12">
    <location>
        <begin position="69"/>
        <end position="94"/>
    </location>
</feature>
<gene>
    <name evidence="13" type="primary">atp6</name>
</gene>
<keyword evidence="8" id="KW-0406">Ion transport</keyword>
<dbReference type="GO" id="GO:0046933">
    <property type="term" value="F:proton-transporting ATP synthase activity, rotational mechanism"/>
    <property type="evidence" value="ECO:0007669"/>
    <property type="project" value="TreeGrafter"/>
</dbReference>
<keyword evidence="4" id="KW-0138">CF(0)</keyword>
<dbReference type="Pfam" id="PF00119">
    <property type="entry name" value="ATP-synt_A"/>
    <property type="match status" value="1"/>
</dbReference>
<dbReference type="InterPro" id="IPR000568">
    <property type="entry name" value="ATP_synth_F0_asu"/>
</dbReference>
<keyword evidence="13" id="KW-0496">Mitochondrion</keyword>
<dbReference type="InterPro" id="IPR023011">
    <property type="entry name" value="ATP_synth_F0_asu_AS"/>
</dbReference>
<evidence type="ECO:0000256" key="8">
    <source>
        <dbReference type="ARBA" id="ARBA00023065"/>
    </source>
</evidence>
<feature type="transmembrane region" description="Helical" evidence="12">
    <location>
        <begin position="100"/>
        <end position="120"/>
    </location>
</feature>
<dbReference type="PANTHER" id="PTHR11410:SF0">
    <property type="entry name" value="ATP SYNTHASE SUBUNIT A"/>
    <property type="match status" value="1"/>
</dbReference>
<evidence type="ECO:0000313" key="13">
    <source>
        <dbReference type="EMBL" id="APU89571.1"/>
    </source>
</evidence>
<keyword evidence="10" id="KW-0066">ATP synthesis</keyword>
<keyword evidence="7 12" id="KW-1133">Transmembrane helix</keyword>
<organism evidence="13">
    <name type="scientific">Armadillidium album</name>
    <dbReference type="NCBI Taxonomy" id="96802"/>
    <lineage>
        <taxon>Eukaryota</taxon>
        <taxon>Metazoa</taxon>
        <taxon>Ecdysozoa</taxon>
        <taxon>Arthropoda</taxon>
        <taxon>Crustacea</taxon>
        <taxon>Multicrustacea</taxon>
        <taxon>Malacostraca</taxon>
        <taxon>Eumalacostraca</taxon>
        <taxon>Peracarida</taxon>
        <taxon>Isopoda</taxon>
        <taxon>Oniscidea</taxon>
        <taxon>Crinocheta</taxon>
        <taxon>Armadillidiidae</taxon>
        <taxon>Armadillidium</taxon>
    </lineage>
</organism>
<sequence length="224" mass="24737">MDMMMNLFSVFDPATSLGMNLNWVAAILGMVLFPASKWGSASRSMAFMDLIMGKLYKEMQALFSFKNKTVAVIFSALFLFVMFNNMMGLLPYIFTPTSHLAVSLSVALPLWLGYFSYGWVMSAKCMLAHLVPLGTPMMLMPFMVIIESVSSLIRPLTLAVRLMANMIAGHLLLTLISSAVSMESSLFLLGVIFMQVVLVILEVAVAIIQSYVLVILSVLYSSEI</sequence>
<dbReference type="EMBL" id="KX289585">
    <property type="protein sequence ID" value="APU89571.1"/>
    <property type="molecule type" value="Genomic_DNA"/>
</dbReference>
<evidence type="ECO:0000256" key="9">
    <source>
        <dbReference type="ARBA" id="ARBA00023136"/>
    </source>
</evidence>
<geneLocation type="mitochondrion" evidence="13"/>
<keyword evidence="5 12" id="KW-0812">Transmembrane</keyword>
<evidence type="ECO:0000256" key="5">
    <source>
        <dbReference type="ARBA" id="ARBA00022692"/>
    </source>
</evidence>
<reference evidence="13" key="1">
    <citation type="submission" date="2016-05" db="EMBL/GenBank/DDBJ databases">
        <title>Smart mitochondrial genome of Oniscidea (terrestrial crustacea).</title>
        <authorList>
            <person name="Marcade I."/>
            <person name="Quevarec L."/>
            <person name="Badawi M."/>
            <person name="Delaunay C."/>
            <person name="Lesobre J."/>
        </authorList>
    </citation>
    <scope>NUCLEOTIDE SEQUENCE</scope>
</reference>